<keyword evidence="3" id="KW-0732">Signal</keyword>
<comment type="subcellular location">
    <subcellularLocation>
        <location evidence="1">Cell outer membrane</location>
    </subcellularLocation>
</comment>
<dbReference type="SUPFAM" id="SSF48452">
    <property type="entry name" value="TPR-like"/>
    <property type="match status" value="1"/>
</dbReference>
<dbReference type="Pfam" id="PF14322">
    <property type="entry name" value="SusD-like_3"/>
    <property type="match status" value="1"/>
</dbReference>
<dbReference type="OrthoDB" id="5694214at2"/>
<dbReference type="RefSeq" id="WP_123119683.1">
    <property type="nucleotide sequence ID" value="NZ_RJJR01000002.1"/>
</dbReference>
<comment type="caution">
    <text evidence="9">The sequence shown here is derived from an EMBL/GenBank/DDBJ whole genome shotgun (WGS) entry which is preliminary data.</text>
</comment>
<keyword evidence="5" id="KW-0998">Cell outer membrane</keyword>
<dbReference type="InterPro" id="IPR033985">
    <property type="entry name" value="SusD-like_N"/>
</dbReference>
<protein>
    <submittedName>
        <fullName evidence="9">RagB/SusD family nutrient uptake outer membrane protein</fullName>
    </submittedName>
</protein>
<comment type="similarity">
    <text evidence="2">Belongs to the SusD family.</text>
</comment>
<feature type="compositionally biased region" description="Polar residues" evidence="6">
    <location>
        <begin position="658"/>
        <end position="668"/>
    </location>
</feature>
<feature type="domain" description="RagB/SusD" evidence="7">
    <location>
        <begin position="284"/>
        <end position="633"/>
    </location>
</feature>
<dbReference type="Proteomes" id="UP000267223">
    <property type="component" value="Unassembled WGS sequence"/>
</dbReference>
<evidence type="ECO:0000256" key="1">
    <source>
        <dbReference type="ARBA" id="ARBA00004442"/>
    </source>
</evidence>
<evidence type="ECO:0000259" key="8">
    <source>
        <dbReference type="Pfam" id="PF14322"/>
    </source>
</evidence>
<organism evidence="9 10">
    <name type="scientific">Hanamia caeni</name>
    <dbReference type="NCBI Taxonomy" id="2294116"/>
    <lineage>
        <taxon>Bacteria</taxon>
        <taxon>Pseudomonadati</taxon>
        <taxon>Bacteroidota</taxon>
        <taxon>Chitinophagia</taxon>
        <taxon>Chitinophagales</taxon>
        <taxon>Chitinophagaceae</taxon>
        <taxon>Hanamia</taxon>
    </lineage>
</organism>
<dbReference type="Gene3D" id="1.25.40.390">
    <property type="match status" value="1"/>
</dbReference>
<dbReference type="Pfam" id="PF07980">
    <property type="entry name" value="SusD_RagB"/>
    <property type="match status" value="1"/>
</dbReference>
<name>A0A3M9NQ14_9BACT</name>
<proteinExistence type="inferred from homology"/>
<evidence type="ECO:0000256" key="3">
    <source>
        <dbReference type="ARBA" id="ARBA00022729"/>
    </source>
</evidence>
<dbReference type="InterPro" id="IPR012944">
    <property type="entry name" value="SusD_RagB_dom"/>
</dbReference>
<keyword evidence="10" id="KW-1185">Reference proteome</keyword>
<evidence type="ECO:0000313" key="10">
    <source>
        <dbReference type="Proteomes" id="UP000267223"/>
    </source>
</evidence>
<evidence type="ECO:0000256" key="4">
    <source>
        <dbReference type="ARBA" id="ARBA00023136"/>
    </source>
</evidence>
<evidence type="ECO:0000256" key="6">
    <source>
        <dbReference type="SAM" id="MobiDB-lite"/>
    </source>
</evidence>
<evidence type="ECO:0000256" key="5">
    <source>
        <dbReference type="ARBA" id="ARBA00023237"/>
    </source>
</evidence>
<dbReference type="InterPro" id="IPR011990">
    <property type="entry name" value="TPR-like_helical_dom_sf"/>
</dbReference>
<dbReference type="GO" id="GO:0009279">
    <property type="term" value="C:cell outer membrane"/>
    <property type="evidence" value="ECO:0007669"/>
    <property type="project" value="UniProtKB-SubCell"/>
</dbReference>
<dbReference type="EMBL" id="RJJR01000002">
    <property type="protein sequence ID" value="RNI39118.1"/>
    <property type="molecule type" value="Genomic_DNA"/>
</dbReference>
<reference evidence="9 10" key="1">
    <citation type="submission" date="2018-11" db="EMBL/GenBank/DDBJ databases">
        <title>Draft genome sequence of Ferruginibacter sp. BO-59.</title>
        <authorList>
            <person name="Im W.T."/>
        </authorList>
    </citation>
    <scope>NUCLEOTIDE SEQUENCE [LARGE SCALE GENOMIC DNA]</scope>
    <source>
        <strain evidence="9 10">BO-59</strain>
    </source>
</reference>
<feature type="domain" description="SusD-like N-terminal" evidence="8">
    <location>
        <begin position="86"/>
        <end position="228"/>
    </location>
</feature>
<accession>A0A3M9NQ14</accession>
<dbReference type="AlphaFoldDB" id="A0A3M9NQ14"/>
<evidence type="ECO:0000259" key="7">
    <source>
        <dbReference type="Pfam" id="PF07980"/>
    </source>
</evidence>
<keyword evidence="4" id="KW-0472">Membrane</keyword>
<feature type="region of interest" description="Disordered" evidence="6">
    <location>
        <begin position="649"/>
        <end position="668"/>
    </location>
</feature>
<gene>
    <name evidence="9" type="ORF">EFY79_05605</name>
</gene>
<evidence type="ECO:0000256" key="2">
    <source>
        <dbReference type="ARBA" id="ARBA00006275"/>
    </source>
</evidence>
<sequence length="668" mass="73201">MNNYNNLNKIIIIAALLFTGTSCKKNFLEEKLTTARTTDFYKTDEGILQLAVGTYYQTFAVPENGEWYYSATNYGTDEFHVGGDPSNSPWNNYDQTFNSAITPVNGNTSLANSQWDALYTAIGDANLLIQNARNSTSTSDAVKKTSLGEGLFMRGYSYLRLVSQYGGVPLVTNPTTAVTLEFTRASAQDVFTQIITDLDSAYNLLPTSGSPYHITQDAAAHYLAKAYLSRSSEINSDWNSATITSDLTRAVTLCDQVIANHPLAQNFANLWNFTGINSENEALPEVILSAQFTNDVNTNLGNGNTQHLYFVSRYDVQDQMARDLTGDRPYSRLATTYYDYHLYDMVNDSRFWKSFRTKSALNGAKPVAPNVQGDLGIMFVIDQPGDTRFALSKISKATSGSNLVMDVNGTGRPIPTTYVAYPNGTTTNGALNTDLTTAGQSFPSLSKYIDGSRNALNDVAGHRDFILARSAETYLIAAEAKIRLAKAGQGSYSDALPDINAVRTRAQYASGENRAAYNDGGNTLQSPSLQPAGVGNSFYPGNSYYESNNIPVTTAASESLAINDIASLPAQDEYIINTLGLSDQYDKMMCLVLDERSRELMGEYKRWEDLSRTKTLVARAKAFNPEAAAHIQDFHVLRPIPQTFLDGIQSGGKALTPDQKQAMQNPGY</sequence>
<evidence type="ECO:0000313" key="9">
    <source>
        <dbReference type="EMBL" id="RNI39118.1"/>
    </source>
</evidence>